<protein>
    <submittedName>
        <fullName evidence="1">50S ribosomal protein L35, chloroplastic</fullName>
    </submittedName>
</protein>
<dbReference type="InterPro" id="IPR001706">
    <property type="entry name" value="Ribosomal_bL35"/>
</dbReference>
<sequence length="164" mass="17814">MDSATLMLSFPLRLPSSFSSPSSVRVPNEVVQFSPFSRACSLKLSSSRNISGFAPILPLRHSTLNSPSPSQPSSLTVVSAKGYKMKTHKVCFSKAISGNGSWKDSAEESREAAFAGKEECKEEIAPLKNGGLSLNPWLEHPVSRSDYDNVIGALPYLKVNREVK</sequence>
<proteinExistence type="predicted"/>
<dbReference type="PANTHER" id="PTHR33343:SF1">
    <property type="entry name" value="LARGE RIBOSOMAL SUBUNIT PROTEIN BL35M"/>
    <property type="match status" value="1"/>
</dbReference>
<organism evidence="1 2">
    <name type="scientific">Vitis vinifera</name>
    <name type="common">Grape</name>
    <dbReference type="NCBI Taxonomy" id="29760"/>
    <lineage>
        <taxon>Eukaryota</taxon>
        <taxon>Viridiplantae</taxon>
        <taxon>Streptophyta</taxon>
        <taxon>Embryophyta</taxon>
        <taxon>Tracheophyta</taxon>
        <taxon>Spermatophyta</taxon>
        <taxon>Magnoliopsida</taxon>
        <taxon>eudicotyledons</taxon>
        <taxon>Gunneridae</taxon>
        <taxon>Pentapetalae</taxon>
        <taxon>rosids</taxon>
        <taxon>Vitales</taxon>
        <taxon>Vitaceae</taxon>
        <taxon>Viteae</taxon>
        <taxon>Vitis</taxon>
    </lineage>
</organism>
<dbReference type="PANTHER" id="PTHR33343">
    <property type="entry name" value="54S RIBOSOMAL PROTEIN BL35M"/>
    <property type="match status" value="1"/>
</dbReference>
<accession>A0A438GE48</accession>
<reference evidence="1 2" key="1">
    <citation type="journal article" date="2018" name="PLoS Genet.">
        <title>Population sequencing reveals clonal diversity and ancestral inbreeding in the grapevine cultivar Chardonnay.</title>
        <authorList>
            <person name="Roach M.J."/>
            <person name="Johnson D.L."/>
            <person name="Bohlmann J."/>
            <person name="van Vuuren H.J."/>
            <person name="Jones S.J."/>
            <person name="Pretorius I.S."/>
            <person name="Schmidt S.A."/>
            <person name="Borneman A.R."/>
        </authorList>
    </citation>
    <scope>NUCLEOTIDE SEQUENCE [LARGE SCALE GENOMIC DNA]</scope>
    <source>
        <strain evidence="2">cv. Chardonnay</strain>
        <tissue evidence="1">Leaf</tissue>
    </source>
</reference>
<evidence type="ECO:0000313" key="2">
    <source>
        <dbReference type="Proteomes" id="UP000288805"/>
    </source>
</evidence>
<keyword evidence="1" id="KW-0687">Ribonucleoprotein</keyword>
<name>A0A438GE48_VITVI</name>
<dbReference type="EMBL" id="QGNW01000464">
    <property type="protein sequence ID" value="RVW70461.1"/>
    <property type="molecule type" value="Genomic_DNA"/>
</dbReference>
<gene>
    <name evidence="1" type="primary">RPL35_1</name>
    <name evidence="1" type="ORF">CK203_058347</name>
</gene>
<keyword evidence="1" id="KW-0689">Ribosomal protein</keyword>
<dbReference type="GO" id="GO:0006412">
    <property type="term" value="P:translation"/>
    <property type="evidence" value="ECO:0007669"/>
    <property type="project" value="InterPro"/>
</dbReference>
<dbReference type="AlphaFoldDB" id="A0A438GE48"/>
<dbReference type="GO" id="GO:0003735">
    <property type="term" value="F:structural constituent of ribosome"/>
    <property type="evidence" value="ECO:0007669"/>
    <property type="project" value="InterPro"/>
</dbReference>
<dbReference type="Proteomes" id="UP000288805">
    <property type="component" value="Unassembled WGS sequence"/>
</dbReference>
<evidence type="ECO:0000313" key="1">
    <source>
        <dbReference type="EMBL" id="RVW70461.1"/>
    </source>
</evidence>
<dbReference type="GO" id="GO:0005840">
    <property type="term" value="C:ribosome"/>
    <property type="evidence" value="ECO:0007669"/>
    <property type="project" value="UniProtKB-KW"/>
</dbReference>
<comment type="caution">
    <text evidence="1">The sequence shown here is derived from an EMBL/GenBank/DDBJ whole genome shotgun (WGS) entry which is preliminary data.</text>
</comment>